<protein>
    <submittedName>
        <fullName evidence="1">Uncharacterized protein</fullName>
    </submittedName>
</protein>
<proteinExistence type="predicted"/>
<comment type="caution">
    <text evidence="1">The sequence shown here is derived from an EMBL/GenBank/DDBJ whole genome shotgun (WGS) entry which is preliminary data.</text>
</comment>
<name>A0ACB9RSC2_9MYRT</name>
<evidence type="ECO:0000313" key="2">
    <source>
        <dbReference type="Proteomes" id="UP001057402"/>
    </source>
</evidence>
<accession>A0ACB9RSC2</accession>
<organism evidence="1 2">
    <name type="scientific">Melastoma candidum</name>
    <dbReference type="NCBI Taxonomy" id="119954"/>
    <lineage>
        <taxon>Eukaryota</taxon>
        <taxon>Viridiplantae</taxon>
        <taxon>Streptophyta</taxon>
        <taxon>Embryophyta</taxon>
        <taxon>Tracheophyta</taxon>
        <taxon>Spermatophyta</taxon>
        <taxon>Magnoliopsida</taxon>
        <taxon>eudicotyledons</taxon>
        <taxon>Gunneridae</taxon>
        <taxon>Pentapetalae</taxon>
        <taxon>rosids</taxon>
        <taxon>malvids</taxon>
        <taxon>Myrtales</taxon>
        <taxon>Melastomataceae</taxon>
        <taxon>Melastomatoideae</taxon>
        <taxon>Melastomateae</taxon>
        <taxon>Melastoma</taxon>
    </lineage>
</organism>
<reference evidence="2" key="1">
    <citation type="journal article" date="2023" name="Front. Plant Sci.">
        <title>Chromosomal-level genome assembly of Melastoma candidum provides insights into trichome evolution.</title>
        <authorList>
            <person name="Zhong Y."/>
            <person name="Wu W."/>
            <person name="Sun C."/>
            <person name="Zou P."/>
            <person name="Liu Y."/>
            <person name="Dai S."/>
            <person name="Zhou R."/>
        </authorList>
    </citation>
    <scope>NUCLEOTIDE SEQUENCE [LARGE SCALE GENOMIC DNA]</scope>
</reference>
<dbReference type="EMBL" id="CM042882">
    <property type="protein sequence ID" value="KAI4381975.1"/>
    <property type="molecule type" value="Genomic_DNA"/>
</dbReference>
<gene>
    <name evidence="1" type="ORF">MLD38_007990</name>
</gene>
<evidence type="ECO:0000313" key="1">
    <source>
        <dbReference type="EMBL" id="KAI4381975.1"/>
    </source>
</evidence>
<sequence>MIILHDYPLHIVEHSGFVDFVRAIQPQYNMVSFNTVQGDIVAIYLKEKQKLLNIISGIPGRVSLTLDLYTSNQDLGYVFITGHFVDVDWRIHRQILNVVMIPFPDADNAFNQAVVASLGLLALKNPHMLDGQLLIGNCYARVLSRLAQDALGSMAETIKKIRDCVKNVKTSEAHEERFDELKQRLQVPSTKELIIDDVTEWDTTYRMLVAACELKEVFGCFDTSDPDYALTPSMDEWKQVETLCSYVKILYDAAKVLTGPTYPTTNTFFHEVTRIQLDLTYAAMSEDLFISGLIKPLKREV</sequence>
<keyword evidence="2" id="KW-1185">Reference proteome</keyword>
<dbReference type="Proteomes" id="UP001057402">
    <property type="component" value="Chromosome 3"/>
</dbReference>